<dbReference type="PANTHER" id="PTHR43539:SF78">
    <property type="entry name" value="FLAVIN-CONTAINING MONOOXYGENASE"/>
    <property type="match status" value="1"/>
</dbReference>
<proteinExistence type="inferred from homology"/>
<evidence type="ECO:0000256" key="1">
    <source>
        <dbReference type="ARBA" id="ARBA00009183"/>
    </source>
</evidence>
<dbReference type="PANTHER" id="PTHR43539">
    <property type="entry name" value="FLAVIN-BINDING MONOOXYGENASE-LIKE PROTEIN (AFU_ORTHOLOGUE AFUA_4G09220)"/>
    <property type="match status" value="1"/>
</dbReference>
<comment type="catalytic activity">
    <reaction evidence="5">
        <text>indole-3-pyruvate + NADPH + O2 + H(+) = (indol-3-yl)acetate + CO2 + NADP(+) + H2O</text>
        <dbReference type="Rhea" id="RHEA:34331"/>
        <dbReference type="ChEBI" id="CHEBI:15377"/>
        <dbReference type="ChEBI" id="CHEBI:15378"/>
        <dbReference type="ChEBI" id="CHEBI:15379"/>
        <dbReference type="ChEBI" id="CHEBI:16526"/>
        <dbReference type="ChEBI" id="CHEBI:17640"/>
        <dbReference type="ChEBI" id="CHEBI:30854"/>
        <dbReference type="ChEBI" id="CHEBI:57783"/>
        <dbReference type="ChEBI" id="CHEBI:58349"/>
        <dbReference type="EC" id="1.14.13.168"/>
    </reaction>
</comment>
<gene>
    <name evidence="7" type="ORF">KC19_4G241700</name>
</gene>
<keyword evidence="4 6" id="KW-0560">Oxidoreductase</keyword>
<evidence type="ECO:0000256" key="4">
    <source>
        <dbReference type="ARBA" id="ARBA00023002"/>
    </source>
</evidence>
<dbReference type="InterPro" id="IPR036188">
    <property type="entry name" value="FAD/NAD-bd_sf"/>
</dbReference>
<dbReference type="PRINTS" id="PR00368">
    <property type="entry name" value="FADPNR"/>
</dbReference>
<name>A0A8T0IFK2_CERPU</name>
<protein>
    <recommendedName>
        <fullName evidence="6">Flavin-containing monooxygenase</fullName>
        <ecNumber evidence="6">1.-.-.-</ecNumber>
    </recommendedName>
</protein>
<dbReference type="AlphaFoldDB" id="A0A8T0IFK2"/>
<dbReference type="EMBL" id="CM026424">
    <property type="protein sequence ID" value="KAG0581308.1"/>
    <property type="molecule type" value="Genomic_DNA"/>
</dbReference>
<dbReference type="GO" id="GO:0050661">
    <property type="term" value="F:NADP binding"/>
    <property type="evidence" value="ECO:0007669"/>
    <property type="project" value="InterPro"/>
</dbReference>
<dbReference type="InterPro" id="IPR020946">
    <property type="entry name" value="Flavin_mOase-like"/>
</dbReference>
<comment type="cofactor">
    <cofactor evidence="6">
        <name>FAD</name>
        <dbReference type="ChEBI" id="CHEBI:57692"/>
    </cofactor>
</comment>
<evidence type="ECO:0000256" key="2">
    <source>
        <dbReference type="ARBA" id="ARBA00022630"/>
    </source>
</evidence>
<dbReference type="InterPro" id="IPR050982">
    <property type="entry name" value="Auxin_biosynth/cation_transpt"/>
</dbReference>
<dbReference type="GO" id="GO:0050660">
    <property type="term" value="F:flavin adenine dinucleotide binding"/>
    <property type="evidence" value="ECO:0007669"/>
    <property type="project" value="InterPro"/>
</dbReference>
<accession>A0A8T0IFK2</accession>
<organism evidence="7 8">
    <name type="scientific">Ceratodon purpureus</name>
    <name type="common">Fire moss</name>
    <name type="synonym">Dicranum purpureum</name>
    <dbReference type="NCBI Taxonomy" id="3225"/>
    <lineage>
        <taxon>Eukaryota</taxon>
        <taxon>Viridiplantae</taxon>
        <taxon>Streptophyta</taxon>
        <taxon>Embryophyta</taxon>
        <taxon>Bryophyta</taxon>
        <taxon>Bryophytina</taxon>
        <taxon>Bryopsida</taxon>
        <taxon>Dicranidae</taxon>
        <taxon>Pseudoditrichales</taxon>
        <taxon>Ditrichaceae</taxon>
        <taxon>Ceratodon</taxon>
    </lineage>
</organism>
<reference evidence="7" key="1">
    <citation type="submission" date="2020-06" db="EMBL/GenBank/DDBJ databases">
        <title>WGS assembly of Ceratodon purpureus strain R40.</title>
        <authorList>
            <person name="Carey S.B."/>
            <person name="Jenkins J."/>
            <person name="Shu S."/>
            <person name="Lovell J.T."/>
            <person name="Sreedasyam A."/>
            <person name="Maumus F."/>
            <person name="Tiley G.P."/>
            <person name="Fernandez-Pozo N."/>
            <person name="Barry K."/>
            <person name="Chen C."/>
            <person name="Wang M."/>
            <person name="Lipzen A."/>
            <person name="Daum C."/>
            <person name="Saski C.A."/>
            <person name="Payton A.C."/>
            <person name="Mcbreen J.C."/>
            <person name="Conrad R.E."/>
            <person name="Kollar L.M."/>
            <person name="Olsson S."/>
            <person name="Huttunen S."/>
            <person name="Landis J.B."/>
            <person name="Wickett N.J."/>
            <person name="Johnson M.G."/>
            <person name="Rensing S.A."/>
            <person name="Grimwood J."/>
            <person name="Schmutz J."/>
            <person name="Mcdaniel S.F."/>
        </authorList>
    </citation>
    <scope>NUCLEOTIDE SEQUENCE</scope>
    <source>
        <strain evidence="7">R40</strain>
    </source>
</reference>
<dbReference type="SUPFAM" id="SSF51905">
    <property type="entry name" value="FAD/NAD(P)-binding domain"/>
    <property type="match status" value="1"/>
</dbReference>
<evidence type="ECO:0000313" key="7">
    <source>
        <dbReference type="EMBL" id="KAG0581308.1"/>
    </source>
</evidence>
<dbReference type="GO" id="GO:0004499">
    <property type="term" value="F:N,N-dimethylaniline monooxygenase activity"/>
    <property type="evidence" value="ECO:0007669"/>
    <property type="project" value="InterPro"/>
</dbReference>
<keyword evidence="3 6" id="KW-0274">FAD</keyword>
<evidence type="ECO:0000256" key="5">
    <source>
        <dbReference type="ARBA" id="ARBA00047707"/>
    </source>
</evidence>
<comment type="caution">
    <text evidence="7">The sequence shown here is derived from an EMBL/GenBank/DDBJ whole genome shotgun (WGS) entry which is preliminary data.</text>
</comment>
<dbReference type="Proteomes" id="UP000822688">
    <property type="component" value="Chromosome 4"/>
</dbReference>
<evidence type="ECO:0000313" key="8">
    <source>
        <dbReference type="Proteomes" id="UP000822688"/>
    </source>
</evidence>
<evidence type="ECO:0000256" key="6">
    <source>
        <dbReference type="RuleBase" id="RU361177"/>
    </source>
</evidence>
<dbReference type="PRINTS" id="PR00469">
    <property type="entry name" value="PNDRDTASEII"/>
</dbReference>
<dbReference type="Gene3D" id="3.50.50.60">
    <property type="entry name" value="FAD/NAD(P)-binding domain"/>
    <property type="match status" value="1"/>
</dbReference>
<sequence length="431" mass="47350">MPPYFASGDGEYRGKAGNDPFHVMPSTFVEGAIIVGGGPSGLAAAACLKSKGVPSLIIEKSDGIGSLWKYKAYDRLHLHIPKQFCELPLYPFPEDYPLYPNRQQFVTYLENYFHHFEMKALFNTKVNTAEYDAEFECWKVNVESSGKVGKDAGMQLCARWLVVASGENAEAVSPAMAGLKDFHGPVVHSSNYKTGADYTGQRVLVVGCGNSGMEIALDLANFNANPSLVVRSPVHILPREIFGTSTFAVAMRMMKSFPLWFTDMLLVWYTWAMLGDTTVYGFQRPKDGPMTIKCKQGKTPILDVGTFAKIKSGDIKVFPGVDHLTPHGACFENGESRDFDAIVLATGYRSNVPQWLKDDGGFFSEEGLPKNPSQGTWKGERGLYVAGLGRKGILGATFDAKNIAEDISRAYIAAELESHKRLVVVSPQQSR</sequence>
<dbReference type="GO" id="GO:0103075">
    <property type="term" value="F:indole-3-pyruvate monooxygenase activity"/>
    <property type="evidence" value="ECO:0007669"/>
    <property type="project" value="UniProtKB-EC"/>
</dbReference>
<keyword evidence="6" id="KW-0503">Monooxygenase</keyword>
<comment type="similarity">
    <text evidence="1 6">Belongs to the FMO family.</text>
</comment>
<dbReference type="Pfam" id="PF00743">
    <property type="entry name" value="FMO-like"/>
    <property type="match status" value="1"/>
</dbReference>
<keyword evidence="2 6" id="KW-0285">Flavoprotein</keyword>
<evidence type="ECO:0000256" key="3">
    <source>
        <dbReference type="ARBA" id="ARBA00022827"/>
    </source>
</evidence>
<keyword evidence="8" id="KW-1185">Reference proteome</keyword>
<dbReference type="EC" id="1.-.-.-" evidence="6"/>